<dbReference type="InterPro" id="IPR011330">
    <property type="entry name" value="Glyco_hydro/deAcase_b/a-brl"/>
</dbReference>
<dbReference type="KEGG" id="faa:HMPREF0389_00539"/>
<evidence type="ECO:0000259" key="2">
    <source>
        <dbReference type="PROSITE" id="PS51677"/>
    </source>
</evidence>
<name>D6GSI1_FILAD</name>
<dbReference type="GO" id="GO:0016810">
    <property type="term" value="F:hydrolase activity, acting on carbon-nitrogen (but not peptide) bonds"/>
    <property type="evidence" value="ECO:0007669"/>
    <property type="project" value="InterPro"/>
</dbReference>
<sequence>MLIKTILIPAFLWSGYSILPTVYYKFIYKERYQKNELQLTFDDGPNPIYTEQILDILKQHHTKAIFFVIAEKVEKYPDILKKIHQEGHDVGLHCYHHTHPFLWGIWKTKKDMQKSKQILENHGIKPSYYRPPHGWVNLSMILISKRWNMPLKLWTCIVGDWNENKDWKDIYDAMQKEKQKGGVICLHDSNHKMNSSSKAPENTISALNEYFKKCGDTNWT</sequence>
<dbReference type="Pfam" id="PF01522">
    <property type="entry name" value="Polysacc_deac_1"/>
    <property type="match status" value="1"/>
</dbReference>
<keyword evidence="1" id="KW-0472">Membrane</keyword>
<evidence type="ECO:0000256" key="1">
    <source>
        <dbReference type="SAM" id="Phobius"/>
    </source>
</evidence>
<protein>
    <submittedName>
        <fullName evidence="3">Polysaccharide deacetylase</fullName>
    </submittedName>
</protein>
<feature type="domain" description="NodB homology" evidence="2">
    <location>
        <begin position="35"/>
        <end position="220"/>
    </location>
</feature>
<dbReference type="InterPro" id="IPR050248">
    <property type="entry name" value="Polysacc_deacetylase_ArnD"/>
</dbReference>
<dbReference type="InterPro" id="IPR002509">
    <property type="entry name" value="NODB_dom"/>
</dbReference>
<gene>
    <name evidence="3" type="ordered locus">HMPREF0389_00539</name>
</gene>
<dbReference type="SUPFAM" id="SSF88713">
    <property type="entry name" value="Glycoside hydrolase/deacetylase"/>
    <property type="match status" value="1"/>
</dbReference>
<dbReference type="RefSeq" id="WP_014261773.1">
    <property type="nucleotide sequence ID" value="NC_016630.1"/>
</dbReference>
<accession>D6GSI1</accession>
<evidence type="ECO:0000313" key="3">
    <source>
        <dbReference type="EMBL" id="EFE28622.1"/>
    </source>
</evidence>
<dbReference type="AlphaFoldDB" id="D6GSI1"/>
<dbReference type="CDD" id="cd10959">
    <property type="entry name" value="CE4_NodB_like_3"/>
    <property type="match status" value="1"/>
</dbReference>
<dbReference type="OrthoDB" id="258610at2"/>
<evidence type="ECO:0000313" key="4">
    <source>
        <dbReference type="Proteomes" id="UP000007468"/>
    </source>
</evidence>
<organism evidence="3 4">
    <name type="scientific">Filifactor alocis (strain ATCC 35896 / CCUG 47790 / D40 B5)</name>
    <name type="common">Fusobacterium alocis</name>
    <dbReference type="NCBI Taxonomy" id="546269"/>
    <lineage>
        <taxon>Bacteria</taxon>
        <taxon>Bacillati</taxon>
        <taxon>Bacillota</taxon>
        <taxon>Clostridia</taxon>
        <taxon>Peptostreptococcales</taxon>
        <taxon>Filifactoraceae</taxon>
        <taxon>Filifactor</taxon>
    </lineage>
</organism>
<keyword evidence="1" id="KW-0812">Transmembrane</keyword>
<dbReference type="EMBL" id="CP002390">
    <property type="protein sequence ID" value="EFE28622.1"/>
    <property type="molecule type" value="Genomic_DNA"/>
</dbReference>
<dbReference type="eggNOG" id="COG0726">
    <property type="taxonomic scope" value="Bacteria"/>
</dbReference>
<dbReference type="PANTHER" id="PTHR10587">
    <property type="entry name" value="GLYCOSYL TRANSFERASE-RELATED"/>
    <property type="match status" value="1"/>
</dbReference>
<dbReference type="Proteomes" id="UP000007468">
    <property type="component" value="Chromosome"/>
</dbReference>
<keyword evidence="1" id="KW-1133">Transmembrane helix</keyword>
<dbReference type="STRING" id="546269.HMPREF0389_00539"/>
<reference evidence="4" key="1">
    <citation type="submission" date="2010-12" db="EMBL/GenBank/DDBJ databases">
        <title>The genome sequence of Filifactor alocis strain ATCC 35896.</title>
        <authorList>
            <consortium name="The Broad Institute Genome Sequencing Platform"/>
            <person name="Ward D."/>
            <person name="Earl A."/>
            <person name="Feldgarden M."/>
            <person name="Young S.K."/>
            <person name="Gargeya S."/>
            <person name="Zeng Q."/>
            <person name="Alvarado L."/>
            <person name="Berlin A."/>
            <person name="Bochicchio J."/>
            <person name="Chapman S.B."/>
            <person name="Chen Z."/>
            <person name="Freedman E."/>
            <person name="Gellesch M."/>
            <person name="Goldberg J."/>
            <person name="Griggs A."/>
            <person name="Gujja S."/>
            <person name="Heilman E."/>
            <person name="Heiman D."/>
            <person name="Howarth C."/>
            <person name="Mehta T."/>
            <person name="Neiman D."/>
            <person name="Pearson M."/>
            <person name="Roberts A."/>
            <person name="Saif S."/>
            <person name="Shea T."/>
            <person name="Shenoy N."/>
            <person name="Sisk P."/>
            <person name="Stolte C."/>
            <person name="Sykes S."/>
            <person name="White J."/>
            <person name="Yandava C."/>
            <person name="Izard J."/>
            <person name="Blanton J.M."/>
            <person name="Baranova O.V."/>
            <person name="Tanner A.C."/>
            <person name="Dewhirst F.E."/>
            <person name="Haas B."/>
            <person name="Nusbaum C."/>
            <person name="Birren B."/>
        </authorList>
    </citation>
    <scope>NUCLEOTIDE SEQUENCE [LARGE SCALE GENOMIC DNA]</scope>
    <source>
        <strain evidence="4">ATCC 35896 / D40 B5</strain>
    </source>
</reference>
<feature type="transmembrane region" description="Helical" evidence="1">
    <location>
        <begin position="6"/>
        <end position="24"/>
    </location>
</feature>
<proteinExistence type="predicted"/>
<dbReference type="PROSITE" id="PS51677">
    <property type="entry name" value="NODB"/>
    <property type="match status" value="1"/>
</dbReference>
<keyword evidence="4" id="KW-1185">Reference proteome</keyword>
<dbReference type="GO" id="GO:0005975">
    <property type="term" value="P:carbohydrate metabolic process"/>
    <property type="evidence" value="ECO:0007669"/>
    <property type="project" value="InterPro"/>
</dbReference>
<dbReference type="Gene3D" id="3.20.20.370">
    <property type="entry name" value="Glycoside hydrolase/deacetylase"/>
    <property type="match status" value="1"/>
</dbReference>